<feature type="transmembrane region" description="Helical" evidence="5">
    <location>
        <begin position="68"/>
        <end position="86"/>
    </location>
</feature>
<feature type="transmembrane region" description="Helical" evidence="5">
    <location>
        <begin position="28"/>
        <end position="48"/>
    </location>
</feature>
<dbReference type="AlphaFoldDB" id="A0A089HP98"/>
<sequence>MAPFIALVASFLLFRLIGLLGLSFFDNWHTSLQGAVAIMFLLTASAHWGKRRSDLIRMVPTVFPRREWIVTATGLLEIAGAIGIMLPRTSLAASIGLTLLLIAMFPANVYAARNKLTIGGKPVPKLLVRTLLQILFIAAVLLASPISSSLQ</sequence>
<proteinExistence type="predicted"/>
<dbReference type="PANTHER" id="PTHR36974:SF1">
    <property type="entry name" value="DOXX FAMILY MEMBRANE PROTEIN"/>
    <property type="match status" value="1"/>
</dbReference>
<organism evidence="6 7">
    <name type="scientific">Paenibacillus durus</name>
    <name type="common">Paenibacillus azotofixans</name>
    <dbReference type="NCBI Taxonomy" id="44251"/>
    <lineage>
        <taxon>Bacteria</taxon>
        <taxon>Bacillati</taxon>
        <taxon>Bacillota</taxon>
        <taxon>Bacilli</taxon>
        <taxon>Bacillales</taxon>
        <taxon>Paenibacillaceae</taxon>
        <taxon>Paenibacillus</taxon>
    </lineage>
</organism>
<evidence type="ECO:0000256" key="4">
    <source>
        <dbReference type="ARBA" id="ARBA00023136"/>
    </source>
</evidence>
<dbReference type="PANTHER" id="PTHR36974">
    <property type="entry name" value="MEMBRANE PROTEIN-RELATED"/>
    <property type="match status" value="1"/>
</dbReference>
<protein>
    <recommendedName>
        <fullName evidence="8">DoxX family protein</fullName>
    </recommendedName>
</protein>
<comment type="subcellular location">
    <subcellularLocation>
        <location evidence="1">Membrane</location>
        <topology evidence="1">Multi-pass membrane protein</topology>
    </subcellularLocation>
</comment>
<keyword evidence="3 5" id="KW-1133">Transmembrane helix</keyword>
<accession>A0A089HP98</accession>
<evidence type="ECO:0000256" key="5">
    <source>
        <dbReference type="SAM" id="Phobius"/>
    </source>
</evidence>
<dbReference type="Pfam" id="PF13564">
    <property type="entry name" value="DoxX_2"/>
    <property type="match status" value="1"/>
</dbReference>
<evidence type="ECO:0000313" key="6">
    <source>
        <dbReference type="EMBL" id="AIQ12213.1"/>
    </source>
</evidence>
<name>A0A089HP98_PAEDU</name>
<keyword evidence="2 5" id="KW-0812">Transmembrane</keyword>
<keyword evidence="7" id="KW-1185">Reference proteome</keyword>
<dbReference type="GO" id="GO:0016020">
    <property type="term" value="C:membrane"/>
    <property type="evidence" value="ECO:0007669"/>
    <property type="project" value="UniProtKB-SubCell"/>
</dbReference>
<gene>
    <name evidence="6" type="ORF">PDUR_09975</name>
</gene>
<dbReference type="STRING" id="44251.PDUR_09975"/>
<evidence type="ECO:0000256" key="2">
    <source>
        <dbReference type="ARBA" id="ARBA00022692"/>
    </source>
</evidence>
<feature type="transmembrane region" description="Helical" evidence="5">
    <location>
        <begin position="131"/>
        <end position="150"/>
    </location>
</feature>
<dbReference type="InterPro" id="IPR032808">
    <property type="entry name" value="DoxX"/>
</dbReference>
<evidence type="ECO:0000313" key="7">
    <source>
        <dbReference type="Proteomes" id="UP000029409"/>
    </source>
</evidence>
<reference evidence="6 7" key="1">
    <citation type="submission" date="2014-08" db="EMBL/GenBank/DDBJ databases">
        <title>Comparative genomics of the Paenibacillus odorifer group.</title>
        <authorList>
            <person name="den Bakker H.C."/>
            <person name="Tsai Y.-C."/>
            <person name="Martin N."/>
            <person name="Korlach J."/>
            <person name="Wiedmann M."/>
        </authorList>
    </citation>
    <scope>NUCLEOTIDE SEQUENCE [LARGE SCALE GENOMIC DNA]</scope>
    <source>
        <strain evidence="6 7">DSM 1735</strain>
    </source>
</reference>
<dbReference type="EMBL" id="CP009288">
    <property type="protein sequence ID" value="AIQ12213.1"/>
    <property type="molecule type" value="Genomic_DNA"/>
</dbReference>
<dbReference type="RefSeq" id="WP_042206074.1">
    <property type="nucleotide sequence ID" value="NZ_CP009288.1"/>
</dbReference>
<feature type="transmembrane region" description="Helical" evidence="5">
    <location>
        <begin position="92"/>
        <end position="111"/>
    </location>
</feature>
<keyword evidence="4 5" id="KW-0472">Membrane</keyword>
<evidence type="ECO:0008006" key="8">
    <source>
        <dbReference type="Google" id="ProtNLM"/>
    </source>
</evidence>
<evidence type="ECO:0000256" key="1">
    <source>
        <dbReference type="ARBA" id="ARBA00004141"/>
    </source>
</evidence>
<dbReference type="OrthoDB" id="129693at2"/>
<dbReference type="eggNOG" id="COG4270">
    <property type="taxonomic scope" value="Bacteria"/>
</dbReference>
<evidence type="ECO:0000256" key="3">
    <source>
        <dbReference type="ARBA" id="ARBA00022989"/>
    </source>
</evidence>
<dbReference type="Proteomes" id="UP000029409">
    <property type="component" value="Chromosome"/>
</dbReference>
<dbReference type="KEGG" id="pdu:PDUR_09975"/>